<evidence type="ECO:0000313" key="4">
    <source>
        <dbReference type="Proteomes" id="UP000011863"/>
    </source>
</evidence>
<gene>
    <name evidence="3" type="ORF">YM304_32810</name>
</gene>
<sequence length="254" mass="26958">MSDQDAIDVSREPGHIGHVRLQRPPNNFFSLDMIAGIADALETMDDDDDCRVVVLSAQGKHFCAGADLTSSNSGYTAEDLYAAAVRLFRTRKPIVAAVQGAVIGGGVGLCLAADFRVAAPDARFSVNFAKLGFHHGFGLSVTLPALVGQQMAAQLLYTGRRIDAVEATRIGLVDALAPDDDVLHAATALASEIAAAAPLAVESIRATLRADLADRIAVATAHEAREQARLRATDDFVEGVTATAQRRPPRFTRR</sequence>
<proteinExistence type="inferred from homology"/>
<dbReference type="InterPro" id="IPR001753">
    <property type="entry name" value="Enoyl-CoA_hydra/iso"/>
</dbReference>
<dbReference type="Proteomes" id="UP000011863">
    <property type="component" value="Chromosome"/>
</dbReference>
<keyword evidence="4" id="KW-1185">Reference proteome</keyword>
<protein>
    <submittedName>
        <fullName evidence="3">Putative enoyl-CoA hydratase</fullName>
        <ecNumber evidence="3">4.2.1.17</ecNumber>
    </submittedName>
</protein>
<dbReference type="EC" id="4.2.1.17" evidence="3"/>
<dbReference type="RefSeq" id="WP_015442842.1">
    <property type="nucleotide sequence ID" value="NC_020520.1"/>
</dbReference>
<comment type="similarity">
    <text evidence="1 2">Belongs to the enoyl-CoA hydratase/isomerase family.</text>
</comment>
<accession>A0A6C7EEX6</accession>
<dbReference type="Pfam" id="PF00378">
    <property type="entry name" value="ECH_1"/>
    <property type="match status" value="1"/>
</dbReference>
<dbReference type="Gene3D" id="3.90.226.10">
    <property type="entry name" value="2-enoyl-CoA Hydratase, Chain A, domain 1"/>
    <property type="match status" value="1"/>
</dbReference>
<dbReference type="InterPro" id="IPR018376">
    <property type="entry name" value="Enoyl-CoA_hyd/isom_CS"/>
</dbReference>
<reference evidence="3 4" key="1">
    <citation type="journal article" date="2013" name="Int. J. Syst. Evol. Microbiol.">
        <title>Ilumatobacter nonamiense sp. nov. and Ilumatobacter coccineum sp. nov., isolated from seashore sand.</title>
        <authorList>
            <person name="Matsumoto A."/>
            <person name="Kasai H."/>
            <person name="Matsuo Y."/>
            <person name="Shizuri Y."/>
            <person name="Ichikawa N."/>
            <person name="Fujita N."/>
            <person name="Omura S."/>
            <person name="Takahashi Y."/>
        </authorList>
    </citation>
    <scope>NUCLEOTIDE SEQUENCE [LARGE SCALE GENOMIC DNA]</scope>
    <source>
        <strain evidence="4">NBRC 103263 / KCTC 29153 / YM16-304</strain>
    </source>
</reference>
<dbReference type="SUPFAM" id="SSF52096">
    <property type="entry name" value="ClpP/crotonase"/>
    <property type="match status" value="1"/>
</dbReference>
<dbReference type="PROSITE" id="PS00166">
    <property type="entry name" value="ENOYL_COA_HYDRATASE"/>
    <property type="match status" value="1"/>
</dbReference>
<organism evidence="3 4">
    <name type="scientific">Ilumatobacter coccineus (strain NBRC 103263 / KCTC 29153 / YM16-304)</name>
    <dbReference type="NCBI Taxonomy" id="1313172"/>
    <lineage>
        <taxon>Bacteria</taxon>
        <taxon>Bacillati</taxon>
        <taxon>Actinomycetota</taxon>
        <taxon>Acidimicrobiia</taxon>
        <taxon>Acidimicrobiales</taxon>
        <taxon>Ilumatobacteraceae</taxon>
        <taxon>Ilumatobacter</taxon>
    </lineage>
</organism>
<dbReference type="PANTHER" id="PTHR43802:SF1">
    <property type="entry name" value="IP11341P-RELATED"/>
    <property type="match status" value="1"/>
</dbReference>
<dbReference type="GO" id="GO:0004300">
    <property type="term" value="F:enoyl-CoA hydratase activity"/>
    <property type="evidence" value="ECO:0007669"/>
    <property type="project" value="UniProtKB-EC"/>
</dbReference>
<dbReference type="AlphaFoldDB" id="A0A6C7EEX6"/>
<dbReference type="InterPro" id="IPR029045">
    <property type="entry name" value="ClpP/crotonase-like_dom_sf"/>
</dbReference>
<evidence type="ECO:0000256" key="1">
    <source>
        <dbReference type="ARBA" id="ARBA00005254"/>
    </source>
</evidence>
<keyword evidence="3" id="KW-0456">Lyase</keyword>
<dbReference type="CDD" id="cd06558">
    <property type="entry name" value="crotonase-like"/>
    <property type="match status" value="1"/>
</dbReference>
<evidence type="ECO:0000313" key="3">
    <source>
        <dbReference type="EMBL" id="BAN03595.1"/>
    </source>
</evidence>
<dbReference type="OrthoDB" id="9777711at2"/>
<evidence type="ECO:0000256" key="2">
    <source>
        <dbReference type="RuleBase" id="RU003707"/>
    </source>
</evidence>
<dbReference type="PANTHER" id="PTHR43802">
    <property type="entry name" value="ENOYL-COA HYDRATASE"/>
    <property type="match status" value="1"/>
</dbReference>
<name>A0A6C7EEX6_ILUCY</name>
<dbReference type="EMBL" id="AP012057">
    <property type="protein sequence ID" value="BAN03595.1"/>
    <property type="molecule type" value="Genomic_DNA"/>
</dbReference>
<dbReference type="KEGG" id="aym:YM304_32810"/>